<proteinExistence type="predicted"/>
<protein>
    <submittedName>
        <fullName evidence="3">Putative RNA-binding protein with PUA-like domain</fullName>
    </submittedName>
</protein>
<dbReference type="Proteomes" id="UP000276634">
    <property type="component" value="Unassembled WGS sequence"/>
</dbReference>
<evidence type="ECO:0000313" key="4">
    <source>
        <dbReference type="Proteomes" id="UP000276634"/>
    </source>
</evidence>
<dbReference type="CDD" id="cd21133">
    <property type="entry name" value="EVE"/>
    <property type="match status" value="1"/>
</dbReference>
<accession>A0A3N1YAR6</accession>
<dbReference type="SUPFAM" id="SSF88697">
    <property type="entry name" value="PUA domain-like"/>
    <property type="match status" value="1"/>
</dbReference>
<comment type="caution">
    <text evidence="3">The sequence shown here is derived from an EMBL/GenBank/DDBJ whole genome shotgun (WGS) entry which is preliminary data.</text>
</comment>
<dbReference type="PANTHER" id="PTHR14087">
    <property type="entry name" value="THYMOCYTE NUCLEAR PROTEIN 1"/>
    <property type="match status" value="1"/>
</dbReference>
<sequence>MTYWLLKSEPATYGIDDLAAAPDGTDAWDGVRNHQARNFLRAMRVGDRAFFYHSNCRRPAVVGIVEVVREAYPDPTAFDPASPYHDPRADPRRPRWFAVDVRLVERLPRPVTLAELRAEPALEGLLILRRGNRLSVTPVAPAHWAHILAMARRPAP</sequence>
<gene>
    <name evidence="3" type="ORF">EDC57_0625</name>
</gene>
<dbReference type="AlphaFoldDB" id="A0A3N1YAR6"/>
<name>A0A3N1YAR6_9GAMM</name>
<organism evidence="3 4">
    <name type="scientific">Inmirania thermothiophila</name>
    <dbReference type="NCBI Taxonomy" id="1750597"/>
    <lineage>
        <taxon>Bacteria</taxon>
        <taxon>Pseudomonadati</taxon>
        <taxon>Pseudomonadota</taxon>
        <taxon>Gammaproteobacteria</taxon>
        <taxon>Chromatiales</taxon>
        <taxon>Ectothiorhodospiraceae</taxon>
        <taxon>Inmirania</taxon>
    </lineage>
</organism>
<dbReference type="RefSeq" id="WP_123400132.1">
    <property type="nucleotide sequence ID" value="NZ_RJVI01000001.1"/>
</dbReference>
<feature type="domain" description="EVE" evidence="2">
    <location>
        <begin position="2"/>
        <end position="150"/>
    </location>
</feature>
<dbReference type="Gene3D" id="3.10.590.10">
    <property type="entry name" value="ph1033 like domains"/>
    <property type="match status" value="1"/>
</dbReference>
<keyword evidence="1" id="KW-0597">Phosphoprotein</keyword>
<reference evidence="3 4" key="1">
    <citation type="submission" date="2018-11" db="EMBL/GenBank/DDBJ databases">
        <title>Genomic Encyclopedia of Type Strains, Phase IV (KMG-IV): sequencing the most valuable type-strain genomes for metagenomic binning, comparative biology and taxonomic classification.</title>
        <authorList>
            <person name="Goeker M."/>
        </authorList>
    </citation>
    <scope>NUCLEOTIDE SEQUENCE [LARGE SCALE GENOMIC DNA]</scope>
    <source>
        <strain evidence="3 4">DSM 100275</strain>
    </source>
</reference>
<dbReference type="InterPro" id="IPR047197">
    <property type="entry name" value="THYN1-like_EVE"/>
</dbReference>
<evidence type="ECO:0000256" key="1">
    <source>
        <dbReference type="ARBA" id="ARBA00022553"/>
    </source>
</evidence>
<evidence type="ECO:0000259" key="2">
    <source>
        <dbReference type="Pfam" id="PF01878"/>
    </source>
</evidence>
<keyword evidence="4" id="KW-1185">Reference proteome</keyword>
<dbReference type="InterPro" id="IPR015947">
    <property type="entry name" value="PUA-like_sf"/>
</dbReference>
<dbReference type="EMBL" id="RJVI01000001">
    <property type="protein sequence ID" value="ROR34722.1"/>
    <property type="molecule type" value="Genomic_DNA"/>
</dbReference>
<evidence type="ECO:0000313" key="3">
    <source>
        <dbReference type="EMBL" id="ROR34722.1"/>
    </source>
</evidence>
<dbReference type="InterPro" id="IPR002740">
    <property type="entry name" value="EVE_domain"/>
</dbReference>
<dbReference type="FunFam" id="3.10.590.10:FF:000003">
    <property type="entry name" value="Thymocyte nuclear protein 1"/>
    <property type="match status" value="1"/>
</dbReference>
<dbReference type="Pfam" id="PF01878">
    <property type="entry name" value="EVE"/>
    <property type="match status" value="1"/>
</dbReference>
<dbReference type="InterPro" id="IPR052181">
    <property type="entry name" value="5hmC_binding"/>
</dbReference>
<dbReference type="OrthoDB" id="9791347at2"/>
<dbReference type="PANTHER" id="PTHR14087:SF7">
    <property type="entry name" value="THYMOCYTE NUCLEAR PROTEIN 1"/>
    <property type="match status" value="1"/>
</dbReference>